<name>A0ABN2S994_9MICO</name>
<sequence>MTDPRAAPGIPEHLVPERPIVVQLSLRPPDGTTQFVDLLLEGAPEAVDYRFFSWKSALLGRYDVLHVHWPELMIRDSASRLRAFVKRRLLDLLLVKVRMRSIPVVRTFHNPRPHEKGTPAETRSLDRFDRATTLFIVLDGHVRPAGRVEVTTIAHGHYIEAFRRYARPPRVEGRVLYFGIIRPYKNVEALTAAFRELPDQGLSLHVVGDPHPGQRAALEASALADPRIALDLRYVDDEALVREVSEASLVVLPYVEMKNSGALLVALSLGTPALVSSSPINDAIAAEVGREWVRTYDGPLTAGILAAHLAAVSGSPPPAPPELSGRDWSTIGAAHLAAYRRAMDLAASRTGAEEPPVRAG</sequence>
<dbReference type="Proteomes" id="UP001500326">
    <property type="component" value="Unassembled WGS sequence"/>
</dbReference>
<evidence type="ECO:0000313" key="2">
    <source>
        <dbReference type="Proteomes" id="UP001500326"/>
    </source>
</evidence>
<accession>A0ABN2S994</accession>
<protein>
    <submittedName>
        <fullName evidence="1">GDP-mannose--glycolipid 4-beta-D-mannosyltransferase</fullName>
    </submittedName>
</protein>
<organism evidence="1 2">
    <name type="scientific">Microbacterium pumilum</name>
    <dbReference type="NCBI Taxonomy" id="344165"/>
    <lineage>
        <taxon>Bacteria</taxon>
        <taxon>Bacillati</taxon>
        <taxon>Actinomycetota</taxon>
        <taxon>Actinomycetes</taxon>
        <taxon>Micrococcales</taxon>
        <taxon>Microbacteriaceae</taxon>
        <taxon>Microbacterium</taxon>
    </lineage>
</organism>
<evidence type="ECO:0000313" key="1">
    <source>
        <dbReference type="EMBL" id="GAA1982659.1"/>
    </source>
</evidence>
<dbReference type="Pfam" id="PF13692">
    <property type="entry name" value="Glyco_trans_1_4"/>
    <property type="match status" value="1"/>
</dbReference>
<dbReference type="SUPFAM" id="SSF53756">
    <property type="entry name" value="UDP-Glycosyltransferase/glycogen phosphorylase"/>
    <property type="match status" value="1"/>
</dbReference>
<dbReference type="EMBL" id="BAAAOH010000001">
    <property type="protein sequence ID" value="GAA1982659.1"/>
    <property type="molecule type" value="Genomic_DNA"/>
</dbReference>
<proteinExistence type="predicted"/>
<reference evidence="1 2" key="1">
    <citation type="journal article" date="2019" name="Int. J. Syst. Evol. Microbiol.">
        <title>The Global Catalogue of Microorganisms (GCM) 10K type strain sequencing project: providing services to taxonomists for standard genome sequencing and annotation.</title>
        <authorList>
            <consortium name="The Broad Institute Genomics Platform"/>
            <consortium name="The Broad Institute Genome Sequencing Center for Infectious Disease"/>
            <person name="Wu L."/>
            <person name="Ma J."/>
        </authorList>
    </citation>
    <scope>NUCLEOTIDE SEQUENCE [LARGE SCALE GENOMIC DNA]</scope>
    <source>
        <strain evidence="1 2">JCM 14902</strain>
    </source>
</reference>
<gene>
    <name evidence="1" type="ORF">GCM10009777_15550</name>
</gene>
<keyword evidence="2" id="KW-1185">Reference proteome</keyword>
<comment type="caution">
    <text evidence="1">The sequence shown here is derived from an EMBL/GenBank/DDBJ whole genome shotgun (WGS) entry which is preliminary data.</text>
</comment>
<dbReference type="Gene3D" id="3.40.50.2000">
    <property type="entry name" value="Glycogen Phosphorylase B"/>
    <property type="match status" value="1"/>
</dbReference>
<dbReference type="RefSeq" id="WP_344060135.1">
    <property type="nucleotide sequence ID" value="NZ_BAAAOH010000001.1"/>
</dbReference>